<evidence type="ECO:0000259" key="6">
    <source>
        <dbReference type="PROSITE" id="PS50913"/>
    </source>
</evidence>
<feature type="compositionally biased region" description="Low complexity" evidence="5">
    <location>
        <begin position="396"/>
        <end position="407"/>
    </location>
</feature>
<dbReference type="GO" id="GO:0005794">
    <property type="term" value="C:Golgi apparatus"/>
    <property type="evidence" value="ECO:0007669"/>
    <property type="project" value="UniProtKB-SubCell"/>
</dbReference>
<evidence type="ECO:0000256" key="2">
    <source>
        <dbReference type="ARBA" id="ARBA00023034"/>
    </source>
</evidence>
<dbReference type="GO" id="GO:0006888">
    <property type="term" value="P:endoplasmic reticulum to Golgi vesicle-mediated transport"/>
    <property type="evidence" value="ECO:0007669"/>
    <property type="project" value="TreeGrafter"/>
</dbReference>
<organism evidence="7 8">
    <name type="scientific">Neolentinus lepideus HHB14362 ss-1</name>
    <dbReference type="NCBI Taxonomy" id="1314782"/>
    <lineage>
        <taxon>Eukaryota</taxon>
        <taxon>Fungi</taxon>
        <taxon>Dikarya</taxon>
        <taxon>Basidiomycota</taxon>
        <taxon>Agaricomycotina</taxon>
        <taxon>Agaricomycetes</taxon>
        <taxon>Gloeophyllales</taxon>
        <taxon>Gloeophyllaceae</taxon>
        <taxon>Neolentinus</taxon>
    </lineage>
</organism>
<proteinExistence type="predicted"/>
<name>A0A165SAV9_9AGAM</name>
<reference evidence="7 8" key="1">
    <citation type="journal article" date="2016" name="Mol. Biol. Evol.">
        <title>Comparative Genomics of Early-Diverging Mushroom-Forming Fungi Provides Insights into the Origins of Lignocellulose Decay Capabilities.</title>
        <authorList>
            <person name="Nagy L.G."/>
            <person name="Riley R."/>
            <person name="Tritt A."/>
            <person name="Adam C."/>
            <person name="Daum C."/>
            <person name="Floudas D."/>
            <person name="Sun H."/>
            <person name="Yadav J.S."/>
            <person name="Pangilinan J."/>
            <person name="Larsson K.H."/>
            <person name="Matsuura K."/>
            <person name="Barry K."/>
            <person name="Labutti K."/>
            <person name="Kuo R."/>
            <person name="Ohm R.A."/>
            <person name="Bhattacharya S.S."/>
            <person name="Shirouzu T."/>
            <person name="Yoshinaga Y."/>
            <person name="Martin F.M."/>
            <person name="Grigoriev I.V."/>
            <person name="Hibbett D.S."/>
        </authorList>
    </citation>
    <scope>NUCLEOTIDE SEQUENCE [LARGE SCALE GENOMIC DNA]</scope>
    <source>
        <strain evidence="7 8">HHB14362 ss-1</strain>
    </source>
</reference>
<dbReference type="OrthoDB" id="425925at2759"/>
<dbReference type="InParanoid" id="A0A165SAV9"/>
<feature type="domain" description="GRIP" evidence="6">
    <location>
        <begin position="327"/>
        <end position="378"/>
    </location>
</feature>
<dbReference type="PANTHER" id="PTHR18921">
    <property type="entry name" value="MYOSIN HEAVY CHAIN - RELATED"/>
    <property type="match status" value="1"/>
</dbReference>
<dbReference type="PROSITE" id="PS50913">
    <property type="entry name" value="GRIP"/>
    <property type="match status" value="1"/>
</dbReference>
<dbReference type="InterPro" id="IPR000237">
    <property type="entry name" value="GRIP_dom"/>
</dbReference>
<evidence type="ECO:0000256" key="3">
    <source>
        <dbReference type="ARBA" id="ARBA00023054"/>
    </source>
</evidence>
<dbReference type="PANTHER" id="PTHR18921:SF2">
    <property type="entry name" value="THYROID RECEPTOR-INTERACTING PROTEIN 11"/>
    <property type="match status" value="1"/>
</dbReference>
<evidence type="ECO:0000256" key="5">
    <source>
        <dbReference type="SAM" id="MobiDB-lite"/>
    </source>
</evidence>
<keyword evidence="3 4" id="KW-0175">Coiled coil</keyword>
<feature type="region of interest" description="Disordered" evidence="5">
    <location>
        <begin position="388"/>
        <end position="414"/>
    </location>
</feature>
<dbReference type="Pfam" id="PF10375">
    <property type="entry name" value="GRAB"/>
    <property type="match status" value="1"/>
</dbReference>
<sequence>MSSQSPTKGLISPLLSPESSNSRESFDGDAASVGSPGTNGIVNGQNHATEDGDPIQRLQDELKRTKEEKEALAAQYRNLLGKLTTMRTTLQNKLKQDAEELERREQLVQQLTAENEDLVSTVETLKSELITSNAEAENASRELEAMRNRAVQETAQETLLRERELRETQNELERCRIEKDEWEHAALHERAFADEARATIETLKRDVEIEREACEREAMELDTEREKANNLQSVLGDFQSAKEHEFKQAIKEHEAQFDQLTQSLAEYKSRALNAELQLEESTSNSSRAQVLEKEVKEKELLIQKLRHEAIIMNEHLMEALRRLRRQSSAENVDRRLVTNVLISFLSTPRADSKRFEMLQLLASILSWSDSEREKAGLQRMGNIVSGNTGSGIWGRSASSTSLSTAKSPELEKGDETESFSRLWVEFLLTEANAGQNDPAISPLADSQQQRTNSSLPGSPTRPGGHLSPGSPLSSGRRLASFSSATAMVSSPNLSLPPSRKGKEKEVLV</sequence>
<evidence type="ECO:0000256" key="4">
    <source>
        <dbReference type="SAM" id="Coils"/>
    </source>
</evidence>
<feature type="compositionally biased region" description="Polar residues" evidence="5">
    <location>
        <begin position="480"/>
        <end position="495"/>
    </location>
</feature>
<feature type="region of interest" description="Disordered" evidence="5">
    <location>
        <begin position="1"/>
        <end position="54"/>
    </location>
</feature>
<dbReference type="Proteomes" id="UP000076761">
    <property type="component" value="Unassembled WGS sequence"/>
</dbReference>
<feature type="region of interest" description="Disordered" evidence="5">
    <location>
        <begin position="435"/>
        <end position="508"/>
    </location>
</feature>
<feature type="compositionally biased region" description="Low complexity" evidence="5">
    <location>
        <begin position="461"/>
        <end position="478"/>
    </location>
</feature>
<evidence type="ECO:0000256" key="1">
    <source>
        <dbReference type="ARBA" id="ARBA00004555"/>
    </source>
</evidence>
<accession>A0A165SAV9</accession>
<evidence type="ECO:0000313" key="7">
    <source>
        <dbReference type="EMBL" id="KZT24896.1"/>
    </source>
</evidence>
<dbReference type="GO" id="GO:0031267">
    <property type="term" value="F:small GTPase binding"/>
    <property type="evidence" value="ECO:0007669"/>
    <property type="project" value="TreeGrafter"/>
</dbReference>
<feature type="compositionally biased region" description="Polar residues" evidence="5">
    <location>
        <begin position="444"/>
        <end position="457"/>
    </location>
</feature>
<keyword evidence="2" id="KW-0333">Golgi apparatus</keyword>
<comment type="subcellular location">
    <subcellularLocation>
        <location evidence="1">Golgi apparatus</location>
    </subcellularLocation>
</comment>
<dbReference type="EMBL" id="KV425575">
    <property type="protein sequence ID" value="KZT24896.1"/>
    <property type="molecule type" value="Genomic_DNA"/>
</dbReference>
<dbReference type="STRING" id="1314782.A0A165SAV9"/>
<gene>
    <name evidence="7" type="ORF">NEOLEDRAFT_1178968</name>
</gene>
<dbReference type="AlphaFoldDB" id="A0A165SAV9"/>
<feature type="compositionally biased region" description="Polar residues" evidence="5">
    <location>
        <begin position="35"/>
        <end position="47"/>
    </location>
</feature>
<protein>
    <recommendedName>
        <fullName evidence="6">GRIP domain-containing protein</fullName>
    </recommendedName>
</protein>
<keyword evidence="8" id="KW-1185">Reference proteome</keyword>
<feature type="coiled-coil region" evidence="4">
    <location>
        <begin position="55"/>
        <end position="308"/>
    </location>
</feature>
<dbReference type="GO" id="GO:0007030">
    <property type="term" value="P:Golgi organization"/>
    <property type="evidence" value="ECO:0007669"/>
    <property type="project" value="TreeGrafter"/>
</dbReference>
<dbReference type="InterPro" id="IPR019459">
    <property type="entry name" value="GRAB"/>
</dbReference>
<evidence type="ECO:0000313" key="8">
    <source>
        <dbReference type="Proteomes" id="UP000076761"/>
    </source>
</evidence>